<organism evidence="10 11">
    <name type="scientific">Biomphalaria pfeifferi</name>
    <name type="common">Bloodfluke planorb</name>
    <name type="synonym">Freshwater snail</name>
    <dbReference type="NCBI Taxonomy" id="112525"/>
    <lineage>
        <taxon>Eukaryota</taxon>
        <taxon>Metazoa</taxon>
        <taxon>Spiralia</taxon>
        <taxon>Lophotrochozoa</taxon>
        <taxon>Mollusca</taxon>
        <taxon>Gastropoda</taxon>
        <taxon>Heterobranchia</taxon>
        <taxon>Euthyneura</taxon>
        <taxon>Panpulmonata</taxon>
        <taxon>Hygrophila</taxon>
        <taxon>Lymnaeoidea</taxon>
        <taxon>Planorbidae</taxon>
        <taxon>Biomphalaria</taxon>
    </lineage>
</organism>
<accession>A0AAD8BWS0</accession>
<proteinExistence type="predicted"/>
<evidence type="ECO:0000256" key="5">
    <source>
        <dbReference type="ARBA" id="ARBA00023136"/>
    </source>
</evidence>
<dbReference type="Gene3D" id="1.20.1070.10">
    <property type="entry name" value="Rhodopsin 7-helix transmembrane proteins"/>
    <property type="match status" value="1"/>
</dbReference>
<keyword evidence="4" id="KW-0297">G-protein coupled receptor</keyword>
<dbReference type="PROSITE" id="PS50262">
    <property type="entry name" value="G_PROTEIN_RECEP_F1_2"/>
    <property type="match status" value="1"/>
</dbReference>
<dbReference type="SUPFAM" id="SSF81321">
    <property type="entry name" value="Family A G protein-coupled receptor-like"/>
    <property type="match status" value="1"/>
</dbReference>
<evidence type="ECO:0000313" key="11">
    <source>
        <dbReference type="Proteomes" id="UP001233172"/>
    </source>
</evidence>
<comment type="subcellular location">
    <subcellularLocation>
        <location evidence="1">Membrane</location>
        <topology evidence="1">Multi-pass membrane protein</topology>
    </subcellularLocation>
</comment>
<dbReference type="InterPro" id="IPR017452">
    <property type="entry name" value="GPCR_Rhodpsn_7TM"/>
</dbReference>
<dbReference type="GO" id="GO:0008188">
    <property type="term" value="F:neuropeptide receptor activity"/>
    <property type="evidence" value="ECO:0007669"/>
    <property type="project" value="TreeGrafter"/>
</dbReference>
<evidence type="ECO:0000256" key="3">
    <source>
        <dbReference type="ARBA" id="ARBA00022989"/>
    </source>
</evidence>
<gene>
    <name evidence="10" type="ORF">Bpfe_008362</name>
</gene>
<dbReference type="Pfam" id="PF00001">
    <property type="entry name" value="7tm_1"/>
    <property type="match status" value="1"/>
</dbReference>
<evidence type="ECO:0000256" key="6">
    <source>
        <dbReference type="ARBA" id="ARBA00023170"/>
    </source>
</evidence>
<dbReference type="AlphaFoldDB" id="A0AAD8BWS0"/>
<dbReference type="GO" id="GO:0005886">
    <property type="term" value="C:plasma membrane"/>
    <property type="evidence" value="ECO:0007669"/>
    <property type="project" value="TreeGrafter"/>
</dbReference>
<evidence type="ECO:0000256" key="7">
    <source>
        <dbReference type="ARBA" id="ARBA00023224"/>
    </source>
</evidence>
<dbReference type="PANTHER" id="PTHR24238:SF75">
    <property type="entry name" value="CHOLECYSTOKININ-LIKE RECEPTOR AT 17D1-RELATED"/>
    <property type="match status" value="1"/>
</dbReference>
<keyword evidence="6 10" id="KW-0675">Receptor</keyword>
<evidence type="ECO:0000256" key="4">
    <source>
        <dbReference type="ARBA" id="ARBA00023040"/>
    </source>
</evidence>
<sequence length="178" mass="19903">MFALTTSIEEDRRMSTTVLYPQNQSGLEAEITTLFSDAANNSSDTLGSLVSFNDSSLLYNMSLSEIQEVSNSTNLTTKGAMFQEGIKLEHQIPLYVIIFLLSVVGNILVILTVAQNKKMRSVTNVFLLNLAVSDLLLAVFCMPFTLVPLLLRNFIFGEFMCVAIRYLQGKRLSKYLRV</sequence>
<protein>
    <submittedName>
        <fullName evidence="10">Cholecystokinin receptor type A</fullName>
    </submittedName>
</protein>
<keyword evidence="2 8" id="KW-0812">Transmembrane</keyword>
<feature type="transmembrane region" description="Helical" evidence="8">
    <location>
        <begin position="92"/>
        <end position="114"/>
    </location>
</feature>
<dbReference type="EMBL" id="JASAOG010000026">
    <property type="protein sequence ID" value="KAK0062261.1"/>
    <property type="molecule type" value="Genomic_DNA"/>
</dbReference>
<name>A0AAD8BWS0_BIOPF</name>
<evidence type="ECO:0000259" key="9">
    <source>
        <dbReference type="PROSITE" id="PS50262"/>
    </source>
</evidence>
<reference evidence="10" key="2">
    <citation type="submission" date="2023-04" db="EMBL/GenBank/DDBJ databases">
        <authorList>
            <person name="Bu L."/>
            <person name="Lu L."/>
            <person name="Laidemitt M.R."/>
            <person name="Zhang S.M."/>
            <person name="Mutuku M."/>
            <person name="Mkoji G."/>
            <person name="Steinauer M."/>
            <person name="Loker E.S."/>
        </authorList>
    </citation>
    <scope>NUCLEOTIDE SEQUENCE</scope>
    <source>
        <strain evidence="10">KasaAsao</strain>
        <tissue evidence="10">Whole Snail</tissue>
    </source>
</reference>
<keyword evidence="11" id="KW-1185">Reference proteome</keyword>
<evidence type="ECO:0000256" key="2">
    <source>
        <dbReference type="ARBA" id="ARBA00022692"/>
    </source>
</evidence>
<comment type="caution">
    <text evidence="10">The sequence shown here is derived from an EMBL/GenBank/DDBJ whole genome shotgun (WGS) entry which is preliminary data.</text>
</comment>
<feature type="domain" description="G-protein coupled receptors family 1 profile" evidence="9">
    <location>
        <begin position="105"/>
        <end position="167"/>
    </location>
</feature>
<evidence type="ECO:0000256" key="1">
    <source>
        <dbReference type="ARBA" id="ARBA00004141"/>
    </source>
</evidence>
<keyword evidence="3 8" id="KW-1133">Transmembrane helix</keyword>
<feature type="transmembrane region" description="Helical" evidence="8">
    <location>
        <begin position="126"/>
        <end position="145"/>
    </location>
</feature>
<dbReference type="PRINTS" id="PR00237">
    <property type="entry name" value="GPCRRHODOPSN"/>
</dbReference>
<keyword evidence="5 8" id="KW-0472">Membrane</keyword>
<dbReference type="InterPro" id="IPR000276">
    <property type="entry name" value="GPCR_Rhodpsn"/>
</dbReference>
<keyword evidence="7" id="KW-0807">Transducer</keyword>
<reference evidence="10" key="1">
    <citation type="journal article" date="2023" name="PLoS Negl. Trop. Dis.">
        <title>A genome sequence for Biomphalaria pfeifferi, the major vector snail for the human-infecting parasite Schistosoma mansoni.</title>
        <authorList>
            <person name="Bu L."/>
            <person name="Lu L."/>
            <person name="Laidemitt M.R."/>
            <person name="Zhang S.M."/>
            <person name="Mutuku M."/>
            <person name="Mkoji G."/>
            <person name="Steinauer M."/>
            <person name="Loker E.S."/>
        </authorList>
    </citation>
    <scope>NUCLEOTIDE SEQUENCE</scope>
    <source>
        <strain evidence="10">KasaAsao</strain>
    </source>
</reference>
<dbReference type="PANTHER" id="PTHR24238">
    <property type="entry name" value="G-PROTEIN COUPLED RECEPTOR"/>
    <property type="match status" value="1"/>
</dbReference>
<dbReference type="Proteomes" id="UP001233172">
    <property type="component" value="Unassembled WGS sequence"/>
</dbReference>
<evidence type="ECO:0000256" key="8">
    <source>
        <dbReference type="SAM" id="Phobius"/>
    </source>
</evidence>
<evidence type="ECO:0000313" key="10">
    <source>
        <dbReference type="EMBL" id="KAK0062261.1"/>
    </source>
</evidence>